<dbReference type="KEGG" id="oyw:OdinLCB4_004305"/>
<dbReference type="Proteomes" id="UP000186851">
    <property type="component" value="Chromosome"/>
</dbReference>
<proteinExistence type="inferred from homology"/>
<dbReference type="PANTHER" id="PTHR11502">
    <property type="entry name" value="40S RIBOSOMAL PROTEIN S6"/>
    <property type="match status" value="1"/>
</dbReference>
<evidence type="ECO:0000256" key="1">
    <source>
        <dbReference type="ARBA" id="ARBA00009312"/>
    </source>
</evidence>
<dbReference type="NCBIfam" id="NF003294">
    <property type="entry name" value="PRK04290.1-3"/>
    <property type="match status" value="1"/>
</dbReference>
<keyword evidence="3 4" id="KW-0687">Ribonucleoprotein</keyword>
<dbReference type="SMART" id="SM01405">
    <property type="entry name" value="Ribosomal_S6e"/>
    <property type="match status" value="1"/>
</dbReference>
<dbReference type="GO" id="GO:0003735">
    <property type="term" value="F:structural constituent of ribosome"/>
    <property type="evidence" value="ECO:0007669"/>
    <property type="project" value="InterPro"/>
</dbReference>
<gene>
    <name evidence="4" type="primary">rps6e</name>
    <name evidence="6" type="ORF">OdinLCB4_004305</name>
</gene>
<evidence type="ECO:0000256" key="2">
    <source>
        <dbReference type="ARBA" id="ARBA00022980"/>
    </source>
</evidence>
<comment type="similarity">
    <text evidence="1 4">Belongs to the eukaryotic ribosomal protein eS6 family.</text>
</comment>
<dbReference type="Pfam" id="PF01092">
    <property type="entry name" value="Ribosomal_S6e"/>
    <property type="match status" value="1"/>
</dbReference>
<evidence type="ECO:0000313" key="6">
    <source>
        <dbReference type="EMBL" id="WEU39712.1"/>
    </source>
</evidence>
<sequence length="130" mass="14419">MPEFKLVISDRETGKTVQIPVKDAKANALIGRKVNETISGDLIGLPGYELKITGGSDRDGFPIRPDVHGPGRKPVFISQPPGTRDKEVRRRKYVRGDTISQDIVQINLVITKKGKRPIEEFAGLKEVETQ</sequence>
<evidence type="ECO:0000256" key="5">
    <source>
        <dbReference type="SAM" id="MobiDB-lite"/>
    </source>
</evidence>
<reference evidence="6" key="1">
    <citation type="journal article" date="2017" name="Nature">
        <title>Asgard archaea illuminate the origin of eukaryotic cellular complexity.</title>
        <authorList>
            <person name="Zaremba-Niedzwiedzka K."/>
            <person name="Caceres E.F."/>
            <person name="Saw J.H."/>
            <person name="Backstrom D."/>
            <person name="Juzokaite L."/>
            <person name="Vancaester E."/>
            <person name="Seitz K.W."/>
            <person name="Anantharaman K."/>
            <person name="Starnawski P."/>
            <person name="Kjeldsen K.U."/>
            <person name="Scott M.B."/>
            <person name="Nunoura T."/>
            <person name="Banfield J.F."/>
            <person name="Schramm A."/>
            <person name="Baker B.J."/>
            <person name="Spang A."/>
            <person name="Ettema T.J.G."/>
        </authorList>
    </citation>
    <scope>NUCLEOTIDE SEQUENCE</scope>
    <source>
        <strain evidence="6">LCB_4</strain>
    </source>
</reference>
<dbReference type="EMBL" id="CP091871">
    <property type="protein sequence ID" value="WEU39712.1"/>
    <property type="molecule type" value="Genomic_DNA"/>
</dbReference>
<dbReference type="GO" id="GO:1990904">
    <property type="term" value="C:ribonucleoprotein complex"/>
    <property type="evidence" value="ECO:0007669"/>
    <property type="project" value="UniProtKB-KW"/>
</dbReference>
<dbReference type="GO" id="GO:0006412">
    <property type="term" value="P:translation"/>
    <property type="evidence" value="ECO:0007669"/>
    <property type="project" value="UniProtKB-UniRule"/>
</dbReference>
<protein>
    <recommendedName>
        <fullName evidence="4">Small ribosomal subunit protein eS6</fullName>
    </recommendedName>
</protein>
<evidence type="ECO:0000256" key="3">
    <source>
        <dbReference type="ARBA" id="ARBA00023274"/>
    </source>
</evidence>
<keyword evidence="2 4" id="KW-0689">Ribosomal protein</keyword>
<dbReference type="InterPro" id="IPR020924">
    <property type="entry name" value="Ribosomal_eS6_arc"/>
</dbReference>
<dbReference type="InterPro" id="IPR001377">
    <property type="entry name" value="Ribosomal_eS6"/>
</dbReference>
<dbReference type="GO" id="GO:0005840">
    <property type="term" value="C:ribosome"/>
    <property type="evidence" value="ECO:0007669"/>
    <property type="project" value="UniProtKB-KW"/>
</dbReference>
<reference evidence="6" key="2">
    <citation type="journal article" date="2022" name="Nat. Microbiol.">
        <title>A closed Candidatus Odinarchaeum chromosome exposes Asgard archaeal viruses.</title>
        <authorList>
            <person name="Tamarit D."/>
            <person name="Caceres E.F."/>
            <person name="Krupovic M."/>
            <person name="Nijland R."/>
            <person name="Eme L."/>
            <person name="Robinson N.P."/>
            <person name="Ettema T.J.G."/>
        </authorList>
    </citation>
    <scope>NUCLEOTIDE SEQUENCE</scope>
    <source>
        <strain evidence="6">LCB_4</strain>
    </source>
</reference>
<evidence type="ECO:0000313" key="7">
    <source>
        <dbReference type="Proteomes" id="UP000186851"/>
    </source>
</evidence>
<evidence type="ECO:0000256" key="4">
    <source>
        <dbReference type="HAMAP-Rule" id="MF_00512"/>
    </source>
</evidence>
<feature type="region of interest" description="Disordered" evidence="5">
    <location>
        <begin position="56"/>
        <end position="90"/>
    </location>
</feature>
<name>A0AAF0D104_ODILC</name>
<dbReference type="AlphaFoldDB" id="A0AAF0D104"/>
<accession>A0AAF0D104</accession>
<dbReference type="HAMAP" id="MF_00512">
    <property type="entry name" value="Ribosomal_eS6"/>
    <property type="match status" value="1"/>
</dbReference>
<feature type="compositionally biased region" description="Basic and acidic residues" evidence="5">
    <location>
        <begin position="56"/>
        <end position="69"/>
    </location>
</feature>
<organism evidence="6 7">
    <name type="scientific">Odinarchaeota yellowstonii (strain LCB_4)</name>
    <dbReference type="NCBI Taxonomy" id="1841599"/>
    <lineage>
        <taxon>Archaea</taxon>
        <taxon>Promethearchaeati</taxon>
        <taxon>Candidatus Odinarchaeota</taxon>
        <taxon>Candidatus Odinarchaeia</taxon>
        <taxon>Candidatus Odinarchaeales</taxon>
        <taxon>Candidatus Odinarchaeaceae</taxon>
        <taxon>Candidatus Odinarchaeum</taxon>
    </lineage>
</organism>